<feature type="transmembrane region" description="Helical" evidence="5">
    <location>
        <begin position="353"/>
        <end position="375"/>
    </location>
</feature>
<sequence length="409" mass="41741">MTRPGYSAMATRHVPTGLVVAGILLVAANLRAAITTVGPVLTGIEDDLGITSSAASFLVSLPLLTFAVVSPFVPRVAQRLGLEWIIAGGLVILAAGLVLRSVPPQALLWVGTVLIGVSIAVLNVVLPSWVKRDFPLKIGQITGAYSAVQSAFAAVAAGIAVPVGGATGMDWRLPLGMWAGLALVALGVLLPQLRRGAAPADGSAPAAAPVSAPATGPTAPRPLWRSALAWQVTAFMGLQSTNFYILVTWLATIETDAGISETAAGTHQFLLNGFGILGSIVCSALIARLRDQRVLGMVVGVTLMIATLGILLAPGVTVIWSIFAGIGGGAGIVLALSLFGLRTTDHTRAASLSGMAQSVGYLLAAAGPVAVGALHDATDSWTPALIVLLVIEVLLVLSGYLAGRDRTVD</sequence>
<dbReference type="AlphaFoldDB" id="A0A3D4SYT6"/>
<dbReference type="GO" id="GO:0022857">
    <property type="term" value="F:transmembrane transporter activity"/>
    <property type="evidence" value="ECO:0007669"/>
    <property type="project" value="InterPro"/>
</dbReference>
<dbReference type="InterPro" id="IPR036259">
    <property type="entry name" value="MFS_trans_sf"/>
</dbReference>
<feature type="transmembrane region" description="Helical" evidence="5">
    <location>
        <begin position="142"/>
        <end position="165"/>
    </location>
</feature>
<dbReference type="PROSITE" id="PS50850">
    <property type="entry name" value="MFS"/>
    <property type="match status" value="1"/>
</dbReference>
<evidence type="ECO:0000313" key="8">
    <source>
        <dbReference type="Proteomes" id="UP000261739"/>
    </source>
</evidence>
<dbReference type="Gene3D" id="1.20.1250.20">
    <property type="entry name" value="MFS general substrate transporter like domains"/>
    <property type="match status" value="1"/>
</dbReference>
<comment type="caution">
    <text evidence="7">The sequence shown here is derived from an EMBL/GenBank/DDBJ whole genome shotgun (WGS) entry which is preliminary data.</text>
</comment>
<dbReference type="Proteomes" id="UP000261739">
    <property type="component" value="Unassembled WGS sequence"/>
</dbReference>
<gene>
    <name evidence="7" type="ORF">DIW82_06515</name>
</gene>
<dbReference type="STRING" id="863239.GCA_000213935_00564"/>
<evidence type="ECO:0000256" key="4">
    <source>
        <dbReference type="ARBA" id="ARBA00023136"/>
    </source>
</evidence>
<dbReference type="SUPFAM" id="SSF103473">
    <property type="entry name" value="MFS general substrate transporter"/>
    <property type="match status" value="1"/>
</dbReference>
<protein>
    <submittedName>
        <fullName evidence="7">MFS transporter</fullName>
    </submittedName>
</protein>
<keyword evidence="3 5" id="KW-1133">Transmembrane helix</keyword>
<feature type="transmembrane region" description="Helical" evidence="5">
    <location>
        <begin position="81"/>
        <end position="100"/>
    </location>
</feature>
<dbReference type="GO" id="GO:0005886">
    <property type="term" value="C:plasma membrane"/>
    <property type="evidence" value="ECO:0007669"/>
    <property type="project" value="UniProtKB-SubCell"/>
</dbReference>
<evidence type="ECO:0000256" key="1">
    <source>
        <dbReference type="ARBA" id="ARBA00004651"/>
    </source>
</evidence>
<feature type="transmembrane region" description="Helical" evidence="5">
    <location>
        <begin position="319"/>
        <end position="341"/>
    </location>
</feature>
<evidence type="ECO:0000259" key="6">
    <source>
        <dbReference type="PROSITE" id="PS50850"/>
    </source>
</evidence>
<feature type="transmembrane region" description="Helical" evidence="5">
    <location>
        <begin position="269"/>
        <end position="287"/>
    </location>
</feature>
<feature type="domain" description="Major facilitator superfamily (MFS) profile" evidence="6">
    <location>
        <begin position="17"/>
        <end position="407"/>
    </location>
</feature>
<evidence type="ECO:0000313" key="7">
    <source>
        <dbReference type="EMBL" id="HCT14439.1"/>
    </source>
</evidence>
<keyword evidence="4 5" id="KW-0472">Membrane</keyword>
<feature type="transmembrane region" description="Helical" evidence="5">
    <location>
        <begin position="228"/>
        <end position="249"/>
    </location>
</feature>
<dbReference type="RefSeq" id="WP_010121960.1">
    <property type="nucleotide sequence ID" value="NZ_DAITTW010000050.1"/>
</dbReference>
<evidence type="ECO:0000256" key="3">
    <source>
        <dbReference type="ARBA" id="ARBA00022989"/>
    </source>
</evidence>
<dbReference type="Pfam" id="PF07690">
    <property type="entry name" value="MFS_1"/>
    <property type="match status" value="1"/>
</dbReference>
<comment type="subcellular location">
    <subcellularLocation>
        <location evidence="1">Cell membrane</location>
        <topology evidence="1">Multi-pass membrane protein</topology>
    </subcellularLocation>
</comment>
<proteinExistence type="predicted"/>
<name>A0A3D4SYT6_9CORY</name>
<dbReference type="InterPro" id="IPR020846">
    <property type="entry name" value="MFS_dom"/>
</dbReference>
<dbReference type="PANTHER" id="PTHR23523:SF2">
    <property type="entry name" value="2-NITROIMIDAZOLE TRANSPORTER"/>
    <property type="match status" value="1"/>
</dbReference>
<dbReference type="PANTHER" id="PTHR23523">
    <property type="match status" value="1"/>
</dbReference>
<organism evidence="7 8">
    <name type="scientific">Corynebacterium nuruki</name>
    <dbReference type="NCBI Taxonomy" id="1032851"/>
    <lineage>
        <taxon>Bacteria</taxon>
        <taxon>Bacillati</taxon>
        <taxon>Actinomycetota</taxon>
        <taxon>Actinomycetes</taxon>
        <taxon>Mycobacteriales</taxon>
        <taxon>Corynebacteriaceae</taxon>
        <taxon>Corynebacterium</taxon>
    </lineage>
</organism>
<feature type="transmembrane region" description="Helical" evidence="5">
    <location>
        <begin position="171"/>
        <end position="190"/>
    </location>
</feature>
<accession>A0A3D4SYT6</accession>
<dbReference type="EMBL" id="DQID01000173">
    <property type="protein sequence ID" value="HCT14439.1"/>
    <property type="molecule type" value="Genomic_DNA"/>
</dbReference>
<feature type="transmembrane region" description="Helical" evidence="5">
    <location>
        <begin position="381"/>
        <end position="403"/>
    </location>
</feature>
<keyword evidence="2 5" id="KW-0812">Transmembrane</keyword>
<dbReference type="InterPro" id="IPR011701">
    <property type="entry name" value="MFS"/>
</dbReference>
<evidence type="ECO:0000256" key="5">
    <source>
        <dbReference type="SAM" id="Phobius"/>
    </source>
</evidence>
<evidence type="ECO:0000256" key="2">
    <source>
        <dbReference type="ARBA" id="ARBA00022692"/>
    </source>
</evidence>
<dbReference type="InterPro" id="IPR052524">
    <property type="entry name" value="MFS_Cyanate_Porter"/>
</dbReference>
<feature type="transmembrane region" description="Helical" evidence="5">
    <location>
        <begin position="106"/>
        <end position="130"/>
    </location>
</feature>
<reference evidence="7 8" key="1">
    <citation type="journal article" date="2018" name="Nat. Biotechnol.">
        <title>A standardized bacterial taxonomy based on genome phylogeny substantially revises the tree of life.</title>
        <authorList>
            <person name="Parks D.H."/>
            <person name="Chuvochina M."/>
            <person name="Waite D.W."/>
            <person name="Rinke C."/>
            <person name="Skarshewski A."/>
            <person name="Chaumeil P.A."/>
            <person name="Hugenholtz P."/>
        </authorList>
    </citation>
    <scope>NUCLEOTIDE SEQUENCE [LARGE SCALE GENOMIC DNA]</scope>
    <source>
        <strain evidence="7">UBA11247</strain>
    </source>
</reference>
<feature type="transmembrane region" description="Helical" evidence="5">
    <location>
        <begin position="294"/>
        <end position="313"/>
    </location>
</feature>
<feature type="transmembrane region" description="Helical" evidence="5">
    <location>
        <begin position="48"/>
        <end position="69"/>
    </location>
</feature>